<dbReference type="EMBL" id="AP022565">
    <property type="protein sequence ID" value="BBX26832.1"/>
    <property type="molecule type" value="Genomic_DNA"/>
</dbReference>
<evidence type="ECO:0000313" key="3">
    <source>
        <dbReference type="Proteomes" id="UP000466906"/>
    </source>
</evidence>
<feature type="region of interest" description="Disordered" evidence="1">
    <location>
        <begin position="1"/>
        <end position="49"/>
    </location>
</feature>
<dbReference type="KEGG" id="malv:MALV_19570"/>
<dbReference type="Proteomes" id="UP000466906">
    <property type="component" value="Chromosome"/>
</dbReference>
<evidence type="ECO:0000313" key="2">
    <source>
        <dbReference type="EMBL" id="BBX26832.1"/>
    </source>
</evidence>
<dbReference type="AlphaFoldDB" id="A0A6N4UTV1"/>
<keyword evidence="3" id="KW-1185">Reference proteome</keyword>
<name>A0A6N4UTV1_9MYCO</name>
<protein>
    <submittedName>
        <fullName evidence="2">Uncharacterized protein</fullName>
    </submittedName>
</protein>
<sequence>MWLATSTPGTDWTSGQYYARRKPGRPNKQANDSVLAQQLWDRSREMVSD</sequence>
<organism evidence="2 3">
    <name type="scientific">Mycolicibacterium alvei</name>
    <dbReference type="NCBI Taxonomy" id="67081"/>
    <lineage>
        <taxon>Bacteria</taxon>
        <taxon>Bacillati</taxon>
        <taxon>Actinomycetota</taxon>
        <taxon>Actinomycetes</taxon>
        <taxon>Mycobacteriales</taxon>
        <taxon>Mycobacteriaceae</taxon>
        <taxon>Mycolicibacterium</taxon>
    </lineage>
</organism>
<proteinExistence type="predicted"/>
<reference evidence="2 3" key="1">
    <citation type="journal article" date="2019" name="Emerg. Microbes Infect.">
        <title>Comprehensive subspecies identification of 175 nontuberculous mycobacteria species based on 7547 genomic profiles.</title>
        <authorList>
            <person name="Matsumoto Y."/>
            <person name="Kinjo T."/>
            <person name="Motooka D."/>
            <person name="Nabeya D."/>
            <person name="Jung N."/>
            <person name="Uechi K."/>
            <person name="Horii T."/>
            <person name="Iida T."/>
            <person name="Fujita J."/>
            <person name="Nakamura S."/>
        </authorList>
    </citation>
    <scope>NUCLEOTIDE SEQUENCE [LARGE SCALE GENOMIC DNA]</scope>
    <source>
        <strain evidence="2 3">JCM 12272</strain>
    </source>
</reference>
<gene>
    <name evidence="2" type="ORF">MALV_19570</name>
</gene>
<accession>A0A6N4UTV1</accession>
<evidence type="ECO:0000256" key="1">
    <source>
        <dbReference type="SAM" id="MobiDB-lite"/>
    </source>
</evidence>
<feature type="compositionally biased region" description="Polar residues" evidence="1">
    <location>
        <begin position="1"/>
        <end position="16"/>
    </location>
</feature>